<keyword evidence="3" id="KW-0460">Magnesium</keyword>
<proteinExistence type="predicted"/>
<dbReference type="InterPro" id="IPR015797">
    <property type="entry name" value="NUDIX_hydrolase-like_dom_sf"/>
</dbReference>
<dbReference type="CDD" id="cd18876">
    <property type="entry name" value="NUDIX_Hydrolase"/>
    <property type="match status" value="1"/>
</dbReference>
<dbReference type="Proteomes" id="UP000295075">
    <property type="component" value="Unassembled WGS sequence"/>
</dbReference>
<dbReference type="OrthoDB" id="4247482at2"/>
<dbReference type="Gene3D" id="3.90.79.10">
    <property type="entry name" value="Nucleoside Triphosphate Pyrophosphohydrolase"/>
    <property type="match status" value="1"/>
</dbReference>
<dbReference type="RefSeq" id="WP_132415129.1">
    <property type="nucleotide sequence ID" value="NZ_SMKA01000347.1"/>
</dbReference>
<comment type="cofactor">
    <cofactor evidence="1">
        <name>Mg(2+)</name>
        <dbReference type="ChEBI" id="CHEBI:18420"/>
    </cofactor>
</comment>
<evidence type="ECO:0000313" key="7">
    <source>
        <dbReference type="Proteomes" id="UP000295075"/>
    </source>
</evidence>
<dbReference type="SUPFAM" id="SSF55811">
    <property type="entry name" value="Nudix"/>
    <property type="match status" value="1"/>
</dbReference>
<organism evidence="6 7">
    <name type="scientific">Kribbella albertanoniae</name>
    <dbReference type="NCBI Taxonomy" id="1266829"/>
    <lineage>
        <taxon>Bacteria</taxon>
        <taxon>Bacillati</taxon>
        <taxon>Actinomycetota</taxon>
        <taxon>Actinomycetes</taxon>
        <taxon>Propionibacteriales</taxon>
        <taxon>Kribbellaceae</taxon>
        <taxon>Kribbella</taxon>
    </lineage>
</organism>
<sequence>MIREEDLAADGEPEKEFNPGIAGRLPRKTIAGGALIRDEGGRILFLEAVYKPTLEIPGGVAEFDESPLEACRREVLEEIGLDLEIRDALVVDWIPARDPWFDGVMFIFDGGVMSSEQADRIVLDASEAQFAGRWGRPVGTLQVERFVELAHQMPGRSRHAGTLSTRRRLVLGVCASVRTGSSCRPGNLSAARRRGRRSVGGLLHVLSVIRERARRRAHADHAGWRSPVATAVIGCTLAQLGRTRAIASKVGR</sequence>
<evidence type="ECO:0000256" key="3">
    <source>
        <dbReference type="ARBA" id="ARBA00022842"/>
    </source>
</evidence>
<comment type="caution">
    <text evidence="6">The sequence shown here is derived from an EMBL/GenBank/DDBJ whole genome shotgun (WGS) entry which is preliminary data.</text>
</comment>
<dbReference type="PROSITE" id="PS51462">
    <property type="entry name" value="NUDIX"/>
    <property type="match status" value="1"/>
</dbReference>
<reference evidence="6 7" key="1">
    <citation type="submission" date="2019-03" db="EMBL/GenBank/DDBJ databases">
        <title>Draft genome sequences of novel Actinobacteria.</title>
        <authorList>
            <person name="Sahin N."/>
            <person name="Ay H."/>
            <person name="Saygin H."/>
        </authorList>
    </citation>
    <scope>NUCLEOTIDE SEQUENCE [LARGE SCALE GENOMIC DNA]</scope>
    <source>
        <strain evidence="6 7">JCM 30547</strain>
    </source>
</reference>
<evidence type="ECO:0000313" key="6">
    <source>
        <dbReference type="EMBL" id="TDC15176.1"/>
    </source>
</evidence>
<dbReference type="InterPro" id="IPR020084">
    <property type="entry name" value="NUDIX_hydrolase_CS"/>
</dbReference>
<feature type="region of interest" description="Disordered" evidence="4">
    <location>
        <begin position="1"/>
        <end position="21"/>
    </location>
</feature>
<dbReference type="AlphaFoldDB" id="A0A4V2XMR0"/>
<keyword evidence="2 6" id="KW-0378">Hydrolase</keyword>
<evidence type="ECO:0000256" key="1">
    <source>
        <dbReference type="ARBA" id="ARBA00001946"/>
    </source>
</evidence>
<dbReference type="PANTHER" id="PTHR43046:SF12">
    <property type="entry name" value="GDP-MANNOSE MANNOSYL HYDROLASE"/>
    <property type="match status" value="1"/>
</dbReference>
<evidence type="ECO:0000259" key="5">
    <source>
        <dbReference type="PROSITE" id="PS51462"/>
    </source>
</evidence>
<protein>
    <submittedName>
        <fullName evidence="6">NUDIX hydrolase</fullName>
    </submittedName>
</protein>
<dbReference type="PROSITE" id="PS00893">
    <property type="entry name" value="NUDIX_BOX"/>
    <property type="match status" value="1"/>
</dbReference>
<keyword evidence="7" id="KW-1185">Reference proteome</keyword>
<evidence type="ECO:0000256" key="2">
    <source>
        <dbReference type="ARBA" id="ARBA00022801"/>
    </source>
</evidence>
<dbReference type="InterPro" id="IPR000086">
    <property type="entry name" value="NUDIX_hydrolase_dom"/>
</dbReference>
<name>A0A4V2XMR0_9ACTN</name>
<gene>
    <name evidence="6" type="ORF">E1261_40800</name>
</gene>
<accession>A0A4V2XMR0</accession>
<feature type="compositionally biased region" description="Basic and acidic residues" evidence="4">
    <location>
        <begin position="1"/>
        <end position="17"/>
    </location>
</feature>
<dbReference type="EMBL" id="SMKA01000347">
    <property type="protein sequence ID" value="TDC15176.1"/>
    <property type="molecule type" value="Genomic_DNA"/>
</dbReference>
<dbReference type="GO" id="GO:0016787">
    <property type="term" value="F:hydrolase activity"/>
    <property type="evidence" value="ECO:0007669"/>
    <property type="project" value="UniProtKB-KW"/>
</dbReference>
<feature type="domain" description="Nudix hydrolase" evidence="5">
    <location>
        <begin position="26"/>
        <end position="157"/>
    </location>
</feature>
<evidence type="ECO:0000256" key="4">
    <source>
        <dbReference type="SAM" id="MobiDB-lite"/>
    </source>
</evidence>
<dbReference type="PANTHER" id="PTHR43046">
    <property type="entry name" value="GDP-MANNOSE MANNOSYL HYDROLASE"/>
    <property type="match status" value="1"/>
</dbReference>
<dbReference type="Pfam" id="PF00293">
    <property type="entry name" value="NUDIX"/>
    <property type="match status" value="1"/>
</dbReference>